<evidence type="ECO:0000259" key="3">
    <source>
        <dbReference type="PROSITE" id="PS50983"/>
    </source>
</evidence>
<dbReference type="PROSITE" id="PS50983">
    <property type="entry name" value="FE_B12_PBP"/>
    <property type="match status" value="1"/>
</dbReference>
<evidence type="ECO:0000313" key="5">
    <source>
        <dbReference type="Proteomes" id="UP000441717"/>
    </source>
</evidence>
<gene>
    <name evidence="4" type="ORF">GFC01_10735</name>
</gene>
<dbReference type="EMBL" id="WHYR01000027">
    <property type="protein sequence ID" value="MQL52729.1"/>
    <property type="molecule type" value="Genomic_DNA"/>
</dbReference>
<accession>A0A6N7IT82</accession>
<keyword evidence="5" id="KW-1185">Reference proteome</keyword>
<sequence length="278" mass="30538">MKMRIVSLVPAHTEILFALGLGEQVVGVTAHCDYPPPVAAKDRVGFFNRPEPEKIMALRPDLVLAGGPIHHDCGEKLLQMGARVFHFAPRTVQELLQGMDDLAEITGAGEEGHRLVAGLKERVVLLRERVRDFPRPRVMFIMGEEPLVTPGPASIQYDALGMAGAALMPAGEDKSAIFLSRDDITGFDPEIILACGQNPFAPPRKRCPGCTLKNPPCMRDVEKIKNHPLLAGVAAVQEGMVFTIPCHWLCRPGPRLIEGMERISHLCQEFRGKPFGMK</sequence>
<evidence type="ECO:0000256" key="1">
    <source>
        <dbReference type="ARBA" id="ARBA00008814"/>
    </source>
</evidence>
<evidence type="ECO:0000313" key="4">
    <source>
        <dbReference type="EMBL" id="MQL52729.1"/>
    </source>
</evidence>
<dbReference type="Gene3D" id="3.40.50.1980">
    <property type="entry name" value="Nitrogenase molybdenum iron protein domain"/>
    <property type="match status" value="2"/>
</dbReference>
<keyword evidence="2" id="KW-0732">Signal</keyword>
<evidence type="ECO:0000256" key="2">
    <source>
        <dbReference type="ARBA" id="ARBA00022729"/>
    </source>
</evidence>
<dbReference type="InterPro" id="IPR050902">
    <property type="entry name" value="ABC_Transporter_SBP"/>
</dbReference>
<comment type="similarity">
    <text evidence="1">Belongs to the bacterial solute-binding protein 8 family.</text>
</comment>
<organism evidence="4 5">
    <name type="scientific">Desulfofundulus thermobenzoicus</name>
    <dbReference type="NCBI Taxonomy" id="29376"/>
    <lineage>
        <taxon>Bacteria</taxon>
        <taxon>Bacillati</taxon>
        <taxon>Bacillota</taxon>
        <taxon>Clostridia</taxon>
        <taxon>Eubacteriales</taxon>
        <taxon>Peptococcaceae</taxon>
        <taxon>Desulfofundulus</taxon>
    </lineage>
</organism>
<dbReference type="GO" id="GO:0071281">
    <property type="term" value="P:cellular response to iron ion"/>
    <property type="evidence" value="ECO:0007669"/>
    <property type="project" value="TreeGrafter"/>
</dbReference>
<feature type="domain" description="Fe/B12 periplasmic-binding" evidence="3">
    <location>
        <begin position="4"/>
        <end position="274"/>
    </location>
</feature>
<reference evidence="4 5" key="1">
    <citation type="submission" date="2019-10" db="EMBL/GenBank/DDBJ databases">
        <title>Comparative genomics of sulfur disproportionating microorganisms.</title>
        <authorList>
            <person name="Ward L.M."/>
            <person name="Bertran E."/>
            <person name="Johnston D."/>
        </authorList>
    </citation>
    <scope>NUCLEOTIDE SEQUENCE [LARGE SCALE GENOMIC DNA]</scope>
    <source>
        <strain evidence="4 5">DSM 14055</strain>
    </source>
</reference>
<dbReference type="SUPFAM" id="SSF53807">
    <property type="entry name" value="Helical backbone' metal receptor"/>
    <property type="match status" value="1"/>
</dbReference>
<dbReference type="PANTHER" id="PTHR30535">
    <property type="entry name" value="VITAMIN B12-BINDING PROTEIN"/>
    <property type="match status" value="1"/>
</dbReference>
<proteinExistence type="inferred from homology"/>
<dbReference type="PANTHER" id="PTHR30535:SF34">
    <property type="entry name" value="MOLYBDATE-BINDING PROTEIN MOLA"/>
    <property type="match status" value="1"/>
</dbReference>
<dbReference type="InterPro" id="IPR054828">
    <property type="entry name" value="Vit_B12_bind_prot"/>
</dbReference>
<name>A0A6N7IT82_9FIRM</name>
<dbReference type="InterPro" id="IPR002491">
    <property type="entry name" value="ABC_transptr_periplasmic_BD"/>
</dbReference>
<dbReference type="Proteomes" id="UP000441717">
    <property type="component" value="Unassembled WGS sequence"/>
</dbReference>
<protein>
    <submittedName>
        <fullName evidence="4">ABC transporter substrate-binding protein</fullName>
    </submittedName>
</protein>
<dbReference type="NCBIfam" id="NF038402">
    <property type="entry name" value="TroA_like"/>
    <property type="match status" value="1"/>
</dbReference>
<comment type="caution">
    <text evidence="4">The sequence shown here is derived from an EMBL/GenBank/DDBJ whole genome shotgun (WGS) entry which is preliminary data.</text>
</comment>
<dbReference type="Pfam" id="PF01497">
    <property type="entry name" value="Peripla_BP_2"/>
    <property type="match status" value="1"/>
</dbReference>
<dbReference type="AlphaFoldDB" id="A0A6N7IT82"/>
<dbReference type="OrthoDB" id="9816357at2"/>